<sequence>MGLFGVVIFYGGMHKIPCDFFGDRHKIGVFEGSNFYGDTPKNKHHIFGIDEMRLLGVVIFTVSTPKDTIHNLFGTEINWEFLRGSDFYDGTPKDTRFLGWTKSDFWG</sequence>
<reference evidence="1" key="1">
    <citation type="submission" date="2021-05" db="EMBL/GenBank/DDBJ databases">
        <authorList>
            <person name="Alioto T."/>
            <person name="Alioto T."/>
            <person name="Gomez Garrido J."/>
        </authorList>
    </citation>
    <scope>NUCLEOTIDE SEQUENCE</scope>
</reference>
<organism evidence="1">
    <name type="scientific">Cacopsylla melanoneura</name>
    <dbReference type="NCBI Taxonomy" id="428564"/>
    <lineage>
        <taxon>Eukaryota</taxon>
        <taxon>Metazoa</taxon>
        <taxon>Ecdysozoa</taxon>
        <taxon>Arthropoda</taxon>
        <taxon>Hexapoda</taxon>
        <taxon>Insecta</taxon>
        <taxon>Pterygota</taxon>
        <taxon>Neoptera</taxon>
        <taxon>Paraneoptera</taxon>
        <taxon>Hemiptera</taxon>
        <taxon>Sternorrhyncha</taxon>
        <taxon>Psylloidea</taxon>
        <taxon>Psyllidae</taxon>
        <taxon>Psyllinae</taxon>
        <taxon>Cacopsylla</taxon>
    </lineage>
</organism>
<proteinExistence type="predicted"/>
<evidence type="ECO:0000313" key="1">
    <source>
        <dbReference type="EMBL" id="CAG6690391.1"/>
    </source>
</evidence>
<accession>A0A8D8TNR9</accession>
<protein>
    <submittedName>
        <fullName evidence="1">Uncharacterized protein</fullName>
    </submittedName>
</protein>
<dbReference type="EMBL" id="HBUF01297261">
    <property type="protein sequence ID" value="CAG6690391.1"/>
    <property type="molecule type" value="Transcribed_RNA"/>
</dbReference>
<dbReference type="AlphaFoldDB" id="A0A8D8TNR9"/>
<name>A0A8D8TNR9_9HEMI</name>